<dbReference type="InterPro" id="IPR035992">
    <property type="entry name" value="Ricin_B-like_lectins"/>
</dbReference>
<proteinExistence type="predicted"/>
<dbReference type="CDD" id="cd00161">
    <property type="entry name" value="beta-trefoil_Ricin-like"/>
    <property type="match status" value="1"/>
</dbReference>
<dbReference type="SMART" id="SM00458">
    <property type="entry name" value="RICIN"/>
    <property type="match status" value="1"/>
</dbReference>
<dbReference type="Proteomes" id="UP001168821">
    <property type="component" value="Unassembled WGS sequence"/>
</dbReference>
<feature type="domain" description="Ricin B lectin" evidence="1">
    <location>
        <begin position="33"/>
        <end position="164"/>
    </location>
</feature>
<keyword evidence="3" id="KW-1185">Reference proteome</keyword>
<evidence type="ECO:0000313" key="2">
    <source>
        <dbReference type="EMBL" id="KAJ3663125.1"/>
    </source>
</evidence>
<gene>
    <name evidence="2" type="ORF">Zmor_007434</name>
</gene>
<protein>
    <recommendedName>
        <fullName evidence="1">Ricin B lectin domain-containing protein</fullName>
    </recommendedName>
</protein>
<comment type="caution">
    <text evidence="2">The sequence shown here is derived from an EMBL/GenBank/DDBJ whole genome shotgun (WGS) entry which is preliminary data.</text>
</comment>
<evidence type="ECO:0000313" key="3">
    <source>
        <dbReference type="Proteomes" id="UP001168821"/>
    </source>
</evidence>
<organism evidence="2 3">
    <name type="scientific">Zophobas morio</name>
    <dbReference type="NCBI Taxonomy" id="2755281"/>
    <lineage>
        <taxon>Eukaryota</taxon>
        <taxon>Metazoa</taxon>
        <taxon>Ecdysozoa</taxon>
        <taxon>Arthropoda</taxon>
        <taxon>Hexapoda</taxon>
        <taxon>Insecta</taxon>
        <taxon>Pterygota</taxon>
        <taxon>Neoptera</taxon>
        <taxon>Endopterygota</taxon>
        <taxon>Coleoptera</taxon>
        <taxon>Polyphaga</taxon>
        <taxon>Cucujiformia</taxon>
        <taxon>Tenebrionidae</taxon>
        <taxon>Zophobas</taxon>
    </lineage>
</organism>
<dbReference type="AlphaFoldDB" id="A0AA38MM35"/>
<dbReference type="InterPro" id="IPR000772">
    <property type="entry name" value="Ricin_B_lectin"/>
</dbReference>
<dbReference type="SUPFAM" id="SSF50370">
    <property type="entry name" value="Ricin B-like lectins"/>
    <property type="match status" value="1"/>
</dbReference>
<dbReference type="Gene3D" id="2.80.10.50">
    <property type="match status" value="1"/>
</dbReference>
<dbReference type="EMBL" id="JALNTZ010000002">
    <property type="protein sequence ID" value="KAJ3663125.1"/>
    <property type="molecule type" value="Genomic_DNA"/>
</dbReference>
<name>A0AA38MM35_9CUCU</name>
<accession>A0AA38MM35</accession>
<dbReference type="PROSITE" id="PS50231">
    <property type="entry name" value="RICIN_B_LECTIN"/>
    <property type="match status" value="1"/>
</dbReference>
<evidence type="ECO:0000259" key="1">
    <source>
        <dbReference type="SMART" id="SM00458"/>
    </source>
</evidence>
<sequence length="168" mass="18957">MASYKIKWYTNFYLVLAFYTNFVLTSGDCKDLYQQQLLRSTASAMVVESTNPSQVQLQVFLSTAQQLWSFQRGSRAGLFYILHESSGMVLDINICDSEGQSCTLKLTSLNPSNRQQQWFINKDGTIANSFNLMNLEVQGGIYAKGTPIVISNPNGLLQQQFTLQDRSQ</sequence>
<dbReference type="Pfam" id="PF14200">
    <property type="entry name" value="RicinB_lectin_2"/>
    <property type="match status" value="1"/>
</dbReference>
<reference evidence="2" key="1">
    <citation type="journal article" date="2023" name="G3 (Bethesda)">
        <title>Whole genome assemblies of Zophobas morio and Tenebrio molitor.</title>
        <authorList>
            <person name="Kaur S."/>
            <person name="Stinson S.A."/>
            <person name="diCenzo G.C."/>
        </authorList>
    </citation>
    <scope>NUCLEOTIDE SEQUENCE</scope>
    <source>
        <strain evidence="2">QUZm001</strain>
    </source>
</reference>